<reference evidence="1" key="1">
    <citation type="journal article" date="2014" name="BMC Genomics">
        <title>Metasecretome-selective phage display approach for mining the functional potential of a rumen microbial community.</title>
        <authorList>
            <person name="Ciric M."/>
            <person name="Moon C.D."/>
            <person name="Leahy S.C."/>
            <person name="Creevey C.J."/>
            <person name="Altermann E."/>
            <person name="Attwood G.T."/>
            <person name="Rakonjac J."/>
            <person name="Gagic D."/>
        </authorList>
    </citation>
    <scope>NUCLEOTIDE SEQUENCE</scope>
</reference>
<accession>A0A068LQZ7</accession>
<evidence type="ECO:0008006" key="2">
    <source>
        <dbReference type="Google" id="ProtNLM"/>
    </source>
</evidence>
<proteinExistence type="predicted"/>
<name>A0A068LQZ7_9ZZZZ</name>
<sequence length="170" mass="19092">MRKMMRYFVRMAIPVLVIVCCAFNLHALELDYYAPSSKLASGKWVKIAVEESGIYQITADDARSWGLGSDLSKIHVFGYGGAPLSETMLGDNYVDDLPQLPVVRTSDRILFYAQGPITWKRFGAMQQLQVQHPYADKGVYLVTNDDRFDDIEVAKATNEPTGEVITTFTE</sequence>
<dbReference type="EMBL" id="KF790724">
    <property type="protein sequence ID" value="AIE47635.1"/>
    <property type="molecule type" value="Genomic_DNA"/>
</dbReference>
<evidence type="ECO:0000313" key="1">
    <source>
        <dbReference type="EMBL" id="AIE47635.1"/>
    </source>
</evidence>
<organism evidence="1">
    <name type="scientific">uncultured prokaryote</name>
    <dbReference type="NCBI Taxonomy" id="198431"/>
    <lineage>
        <taxon>unclassified sequences</taxon>
        <taxon>environmental samples</taxon>
    </lineage>
</organism>
<dbReference type="AlphaFoldDB" id="A0A068LQZ7"/>
<feature type="non-terminal residue" evidence="1">
    <location>
        <position position="170"/>
    </location>
</feature>
<protein>
    <recommendedName>
        <fullName evidence="2">Gingipain propeptide domain-containing protein</fullName>
    </recommendedName>
</protein>